<dbReference type="OrthoDB" id="21413at2759"/>
<feature type="coiled-coil region" evidence="4">
    <location>
        <begin position="23"/>
        <end position="60"/>
    </location>
</feature>
<name>A0A151ZH74_TIELA</name>
<dbReference type="CDD" id="cd23159">
    <property type="entry name" value="Prefoldin_URI1"/>
    <property type="match status" value="1"/>
</dbReference>
<dbReference type="GO" id="GO:0000122">
    <property type="term" value="P:negative regulation of transcription by RNA polymerase II"/>
    <property type="evidence" value="ECO:0007669"/>
    <property type="project" value="TreeGrafter"/>
</dbReference>
<reference evidence="6 7" key="1">
    <citation type="submission" date="2015-12" db="EMBL/GenBank/DDBJ databases">
        <title>Dictyostelia acquired genes for synthesis and detection of signals that induce cell-type specialization by lateral gene transfer from prokaryotes.</title>
        <authorList>
            <person name="Gloeckner G."/>
            <person name="Schaap P."/>
        </authorList>
    </citation>
    <scope>NUCLEOTIDE SEQUENCE [LARGE SCALE GENOMIC DNA]</scope>
    <source>
        <strain evidence="6 7">TK</strain>
    </source>
</reference>
<dbReference type="Proteomes" id="UP000076078">
    <property type="component" value="Unassembled WGS sequence"/>
</dbReference>
<evidence type="ECO:0000256" key="3">
    <source>
        <dbReference type="ARBA" id="ARBA00038295"/>
    </source>
</evidence>
<keyword evidence="4" id="KW-0175">Coiled coil</keyword>
<evidence type="ECO:0000313" key="6">
    <source>
        <dbReference type="EMBL" id="KYQ93214.1"/>
    </source>
</evidence>
<dbReference type="InterPro" id="IPR052255">
    <property type="entry name" value="RNA_pol_II_subunit5-mediator"/>
</dbReference>
<feature type="compositionally biased region" description="Basic and acidic residues" evidence="5">
    <location>
        <begin position="154"/>
        <end position="172"/>
    </location>
</feature>
<dbReference type="Pfam" id="PF02996">
    <property type="entry name" value="Prefoldin"/>
    <property type="match status" value="1"/>
</dbReference>
<evidence type="ECO:0000256" key="1">
    <source>
        <dbReference type="ARBA" id="ARBA00004123"/>
    </source>
</evidence>
<evidence type="ECO:0000256" key="4">
    <source>
        <dbReference type="SAM" id="Coils"/>
    </source>
</evidence>
<dbReference type="GO" id="GO:0005634">
    <property type="term" value="C:nucleus"/>
    <property type="evidence" value="ECO:0007669"/>
    <property type="project" value="UniProtKB-SubCell"/>
</dbReference>
<keyword evidence="7" id="KW-1185">Reference proteome</keyword>
<organism evidence="6 7">
    <name type="scientific">Tieghemostelium lacteum</name>
    <name type="common">Slime mold</name>
    <name type="synonym">Dictyostelium lacteum</name>
    <dbReference type="NCBI Taxonomy" id="361077"/>
    <lineage>
        <taxon>Eukaryota</taxon>
        <taxon>Amoebozoa</taxon>
        <taxon>Evosea</taxon>
        <taxon>Eumycetozoa</taxon>
        <taxon>Dictyostelia</taxon>
        <taxon>Dictyosteliales</taxon>
        <taxon>Raperosteliaceae</taxon>
        <taxon>Tieghemostelium</taxon>
    </lineage>
</organism>
<dbReference type="OMA" id="ICEVGYF"/>
<feature type="region of interest" description="Disordered" evidence="5">
    <location>
        <begin position="154"/>
        <end position="178"/>
    </location>
</feature>
<sequence>MQKRQNSNSSKETEITIEQQELFKKYQLKCQEYQGYIEQLQETNKEYDQLIERLRTLPEKLKHEIMVPMGKKAFFEGTIKNSNQVLLLLGDNYFTKRSSKQSRDILMRRRKDVTDQINQLKQEIAILSDRKSLTQHISTALSEKERDDIREIKEEYDSDEEKEKELIKKKSEQSVQPIQRDEKELLLEKEEMNKEFDEIFRKLLILEEKENSKLNKTDASSNNDDDDDDNDDNKDEEEDDEDDSEDENSDNYNDDEDEYHYDEENNYLSGLSRGENEFDNNFDDNEEIEITEYYDEEGNLVDINDPNFEYVQEEEDHHDDEDYNEKSNPEFDINNVQVQDFYLNNDGQTIDLSDLSQIKSFYQEKKKNRPEFSSPIQISLNPTSLTSTTTTTTTTASQTKSQSIPTPNKIATTTTTTSSSSSPNVALSTSPSIKSILKGSLENDPRDYIKKVNKQVHFEAGIKMPERQSKPQKKSLAFNGDIVEKDSLMFEFEMPIAPPTTSKGKHHNNHNQHPQHQQQQQPQQQSRFKSSRNSK</sequence>
<feature type="compositionally biased region" description="Low complexity" evidence="5">
    <location>
        <begin position="383"/>
        <end position="429"/>
    </location>
</feature>
<dbReference type="FunCoup" id="A0A151ZH74">
    <property type="interactions" value="738"/>
</dbReference>
<comment type="caution">
    <text evidence="6">The sequence shown here is derived from an EMBL/GenBank/DDBJ whole genome shotgun (WGS) entry which is preliminary data.</text>
</comment>
<dbReference type="STRING" id="361077.A0A151ZH74"/>
<gene>
    <name evidence="6" type="ORF">DLAC_05852</name>
</gene>
<dbReference type="InterPro" id="IPR004127">
    <property type="entry name" value="Prefoldin_subunit_alpha"/>
</dbReference>
<feature type="compositionally biased region" description="Acidic residues" evidence="5">
    <location>
        <begin position="277"/>
        <end position="286"/>
    </location>
</feature>
<dbReference type="GO" id="GO:0003682">
    <property type="term" value="F:chromatin binding"/>
    <property type="evidence" value="ECO:0007669"/>
    <property type="project" value="TreeGrafter"/>
</dbReference>
<dbReference type="AlphaFoldDB" id="A0A151ZH74"/>
<comment type="similarity">
    <text evidence="3">Belongs to the RNA polymerase II subunit 5-mediating protein family.</text>
</comment>
<evidence type="ECO:0000313" key="7">
    <source>
        <dbReference type="Proteomes" id="UP000076078"/>
    </source>
</evidence>
<dbReference type="InterPro" id="IPR009053">
    <property type="entry name" value="Prefoldin"/>
</dbReference>
<dbReference type="EMBL" id="LODT01000028">
    <property type="protein sequence ID" value="KYQ93214.1"/>
    <property type="molecule type" value="Genomic_DNA"/>
</dbReference>
<accession>A0A151ZH74</accession>
<dbReference type="PANTHER" id="PTHR15111:SF0">
    <property type="entry name" value="UNCONVENTIONAL PREFOLDIN RPB5 INTERACTOR 1"/>
    <property type="match status" value="1"/>
</dbReference>
<dbReference type="SUPFAM" id="SSF46579">
    <property type="entry name" value="Prefoldin"/>
    <property type="match status" value="1"/>
</dbReference>
<feature type="compositionally biased region" description="Low complexity" evidence="5">
    <location>
        <begin position="511"/>
        <end position="525"/>
    </location>
</feature>
<feature type="compositionally biased region" description="Acidic residues" evidence="5">
    <location>
        <begin position="223"/>
        <end position="265"/>
    </location>
</feature>
<feature type="region of interest" description="Disordered" evidence="5">
    <location>
        <begin position="493"/>
        <end position="535"/>
    </location>
</feature>
<keyword evidence="2" id="KW-0539">Nucleus</keyword>
<protein>
    <submittedName>
        <fullName evidence="6">RNA polymerase II subunit 5-mediating protein</fullName>
    </submittedName>
</protein>
<feature type="region of interest" description="Disordered" evidence="5">
    <location>
        <begin position="211"/>
        <end position="286"/>
    </location>
</feature>
<dbReference type="Gene3D" id="1.10.287.370">
    <property type="match status" value="1"/>
</dbReference>
<evidence type="ECO:0000256" key="2">
    <source>
        <dbReference type="ARBA" id="ARBA00023242"/>
    </source>
</evidence>
<dbReference type="GO" id="GO:0003714">
    <property type="term" value="F:transcription corepressor activity"/>
    <property type="evidence" value="ECO:0007669"/>
    <property type="project" value="TreeGrafter"/>
</dbReference>
<dbReference type="PANTHER" id="PTHR15111">
    <property type="entry name" value="RNA POLYMERASE II SUBUNIT 5-MEDIATING PROTEIN NNX3"/>
    <property type="match status" value="1"/>
</dbReference>
<feature type="region of interest" description="Disordered" evidence="5">
    <location>
        <begin position="365"/>
        <end position="429"/>
    </location>
</feature>
<dbReference type="GO" id="GO:0019212">
    <property type="term" value="F:phosphatase inhibitor activity"/>
    <property type="evidence" value="ECO:0007669"/>
    <property type="project" value="TreeGrafter"/>
</dbReference>
<proteinExistence type="inferred from homology"/>
<dbReference type="InParanoid" id="A0A151ZH74"/>
<evidence type="ECO:0000256" key="5">
    <source>
        <dbReference type="SAM" id="MobiDB-lite"/>
    </source>
</evidence>
<comment type="subcellular location">
    <subcellularLocation>
        <location evidence="1">Nucleus</location>
    </subcellularLocation>
</comment>